<dbReference type="Gene3D" id="3.40.50.720">
    <property type="entry name" value="NAD(P)-binding Rossmann-like Domain"/>
    <property type="match status" value="1"/>
</dbReference>
<organism evidence="3">
    <name type="scientific">Eremomyces bilateralis CBS 781.70</name>
    <dbReference type="NCBI Taxonomy" id="1392243"/>
    <lineage>
        <taxon>Eukaryota</taxon>
        <taxon>Fungi</taxon>
        <taxon>Dikarya</taxon>
        <taxon>Ascomycota</taxon>
        <taxon>Pezizomycotina</taxon>
        <taxon>Dothideomycetes</taxon>
        <taxon>Dothideomycetes incertae sedis</taxon>
        <taxon>Eremomycetales</taxon>
        <taxon>Eremomycetaceae</taxon>
        <taxon>Eremomyces</taxon>
    </lineage>
</organism>
<dbReference type="GeneID" id="54415691"/>
<evidence type="ECO:0000256" key="1">
    <source>
        <dbReference type="ARBA" id="ARBA00023002"/>
    </source>
</evidence>
<evidence type="ECO:0000313" key="5">
    <source>
        <dbReference type="RefSeq" id="XP_033534737.1"/>
    </source>
</evidence>
<reference evidence="3 5" key="1">
    <citation type="submission" date="2020-01" db="EMBL/GenBank/DDBJ databases">
        <authorList>
            <consortium name="DOE Joint Genome Institute"/>
            <person name="Haridas S."/>
            <person name="Albert R."/>
            <person name="Binder M."/>
            <person name="Bloem J."/>
            <person name="Labutti K."/>
            <person name="Salamov A."/>
            <person name="Andreopoulos B."/>
            <person name="Baker S.E."/>
            <person name="Barry K."/>
            <person name="Bills G."/>
            <person name="Bluhm B.H."/>
            <person name="Cannon C."/>
            <person name="Castanera R."/>
            <person name="Culley D.E."/>
            <person name="Daum C."/>
            <person name="Ezra D."/>
            <person name="Gonzalez J.B."/>
            <person name="Henrissat B."/>
            <person name="Kuo A."/>
            <person name="Liang C."/>
            <person name="Lipzen A."/>
            <person name="Lutzoni F."/>
            <person name="Magnuson J."/>
            <person name="Mondo S."/>
            <person name="Nolan M."/>
            <person name="Ohm R."/>
            <person name="Pangilinan J."/>
            <person name="Park H.-J."/>
            <person name="Ramirez L."/>
            <person name="Alfaro M."/>
            <person name="Sun H."/>
            <person name="Tritt A."/>
            <person name="Yoshinaga Y."/>
            <person name="Zwiers L.-H."/>
            <person name="Turgeon B.G."/>
            <person name="Goodwin S.B."/>
            <person name="Spatafora J.W."/>
            <person name="Crous P.W."/>
            <person name="Grigoriev I.V."/>
        </authorList>
    </citation>
    <scope>NUCLEOTIDE SEQUENCE</scope>
    <source>
        <strain evidence="3 5">CBS 781.70</strain>
    </source>
</reference>
<dbReference type="InterPro" id="IPR011032">
    <property type="entry name" value="GroES-like_sf"/>
</dbReference>
<dbReference type="Pfam" id="PF00107">
    <property type="entry name" value="ADH_zinc_N"/>
    <property type="match status" value="1"/>
</dbReference>
<dbReference type="SUPFAM" id="SSF51735">
    <property type="entry name" value="NAD(P)-binding Rossmann-fold domains"/>
    <property type="match status" value="1"/>
</dbReference>
<protein>
    <submittedName>
        <fullName evidence="3 5">NADP-dependent leukotriene B4 12-hydroxydehydrogenase</fullName>
    </submittedName>
</protein>
<reference evidence="5" key="3">
    <citation type="submission" date="2025-04" db="UniProtKB">
        <authorList>
            <consortium name="RefSeq"/>
        </authorList>
    </citation>
    <scope>IDENTIFICATION</scope>
    <source>
        <strain evidence="5">CBS 781.70</strain>
    </source>
</reference>
<name>A0A6G1G597_9PEZI</name>
<feature type="domain" description="Enoyl reductase (ER)" evidence="2">
    <location>
        <begin position="20"/>
        <end position="335"/>
    </location>
</feature>
<accession>A0A6G1G597</accession>
<dbReference type="InterPro" id="IPR036291">
    <property type="entry name" value="NAD(P)-bd_dom_sf"/>
</dbReference>
<dbReference type="Pfam" id="PF16884">
    <property type="entry name" value="ADH_N_2"/>
    <property type="match status" value="1"/>
</dbReference>
<dbReference type="CDD" id="cd05288">
    <property type="entry name" value="PGDH"/>
    <property type="match status" value="1"/>
</dbReference>
<evidence type="ECO:0000313" key="3">
    <source>
        <dbReference type="EMBL" id="KAF1813106.1"/>
    </source>
</evidence>
<dbReference type="InterPro" id="IPR045010">
    <property type="entry name" value="MDR_fam"/>
</dbReference>
<dbReference type="GO" id="GO:0016628">
    <property type="term" value="F:oxidoreductase activity, acting on the CH-CH group of donors, NAD or NADP as acceptor"/>
    <property type="evidence" value="ECO:0007669"/>
    <property type="project" value="InterPro"/>
</dbReference>
<dbReference type="RefSeq" id="XP_033534737.1">
    <property type="nucleotide sequence ID" value="XM_033675121.1"/>
</dbReference>
<dbReference type="PANTHER" id="PTHR43205:SF42">
    <property type="entry name" value="ALCOHOL DEHYDROGENASE, ZINC-CONTAINING (AFU_ORTHOLOGUE AFUA_7G04530)"/>
    <property type="match status" value="1"/>
</dbReference>
<dbReference type="InterPro" id="IPR041694">
    <property type="entry name" value="ADH_N_2"/>
</dbReference>
<dbReference type="Gene3D" id="3.90.180.10">
    <property type="entry name" value="Medium-chain alcohol dehydrogenases, catalytic domain"/>
    <property type="match status" value="1"/>
</dbReference>
<proteinExistence type="predicted"/>
<dbReference type="EMBL" id="ML975155">
    <property type="protein sequence ID" value="KAF1813106.1"/>
    <property type="molecule type" value="Genomic_DNA"/>
</dbReference>
<evidence type="ECO:0000313" key="4">
    <source>
        <dbReference type="Proteomes" id="UP000504638"/>
    </source>
</evidence>
<keyword evidence="1" id="KW-0560">Oxidoreductase</keyword>
<reference evidence="5" key="2">
    <citation type="submission" date="2020-04" db="EMBL/GenBank/DDBJ databases">
        <authorList>
            <consortium name="NCBI Genome Project"/>
        </authorList>
    </citation>
    <scope>NUCLEOTIDE SEQUENCE</scope>
    <source>
        <strain evidence="5">CBS 781.70</strain>
    </source>
</reference>
<keyword evidence="4" id="KW-1185">Reference proteome</keyword>
<dbReference type="OrthoDB" id="809632at2759"/>
<gene>
    <name evidence="3 5" type="ORF">P152DRAFT_305619</name>
</gene>
<evidence type="ECO:0000259" key="2">
    <source>
        <dbReference type="SMART" id="SM00829"/>
    </source>
</evidence>
<dbReference type="SMART" id="SM00829">
    <property type="entry name" value="PKS_ER"/>
    <property type="match status" value="1"/>
</dbReference>
<dbReference type="AlphaFoldDB" id="A0A6G1G597"/>
<dbReference type="SUPFAM" id="SSF50129">
    <property type="entry name" value="GroES-like"/>
    <property type="match status" value="1"/>
</dbReference>
<dbReference type="Proteomes" id="UP000504638">
    <property type="component" value="Unplaced"/>
</dbReference>
<dbReference type="InterPro" id="IPR013149">
    <property type="entry name" value="ADH-like_C"/>
</dbReference>
<sequence>MSTYTAVHLAKRPKSRIVAGETFVTKTHPVPKESDLKDGEVLVQTIYLGLDPAMRGWLNDARSYVPPVQIGEVMRGSGIGVVKASKSPSFPIGTNVSTMAGWTELAIVKEKHLEKVEIPQNGKLTDALGVLGITGLTAYFGLIDIGQPKPGDFVVVSGAAGATGSVVGQIAKLKGCTVLGLAGTDAKCSWLVDDLGFDFALNYKAPNFAQMFRAATKGLIDIYFDNVGGEILDMALARAKPHARFVMCGGISQYNEPVQKGPKNYLVIVSMRIKMQGFIVFDYQDQYPQALRELAQWISEGKIKRKETIVKGGLKEAEQALIDLYKGMNTGKLMVEVTPESKAKL</sequence>
<dbReference type="FunFam" id="3.40.50.720:FF:000121">
    <property type="entry name" value="Prostaglandin reductase 2"/>
    <property type="match status" value="1"/>
</dbReference>
<dbReference type="InterPro" id="IPR020843">
    <property type="entry name" value="ER"/>
</dbReference>
<dbReference type="PANTHER" id="PTHR43205">
    <property type="entry name" value="PROSTAGLANDIN REDUCTASE"/>
    <property type="match status" value="1"/>
</dbReference>